<evidence type="ECO:0000259" key="5">
    <source>
        <dbReference type="Pfam" id="PF03446"/>
    </source>
</evidence>
<evidence type="ECO:0000256" key="4">
    <source>
        <dbReference type="PIRSR" id="PIRSR000103-1"/>
    </source>
</evidence>
<dbReference type="GeneID" id="83882464"/>
<feature type="domain" description="6-phosphogluconate dehydrogenase NADP-binding" evidence="5">
    <location>
        <begin position="5"/>
        <end position="165"/>
    </location>
</feature>
<sequence>MSKPNIGFIGLGLMGAAMVNRLLDQGYSVTLMANRSRPNVDAVVARGATEVSTARDVAAASDIVMLCMDTSASVEGRMRGQDGVIAGLQSNAVVIDFGTSLPASTRALGAEVAQAGGDYLDAPLGRTPAHALDGLLNIMAAGDKAAFDKVKPVLEDLGENVFHLGALGAGHTIKLINNFFGMTVANAMAEAFAMADVAEVDRASLYNVMSAGPLHSGMMDFVKAYGVDGDPSMLAFAIKNAAKDVGYYSQMAKDAGVASQIAPGPLGAMTAAVAEGHGDDMVSQMVDFYAGKFSGTAT</sequence>
<feature type="domain" description="3-hydroxyisobutyrate dehydrogenase-like NAD-binding" evidence="6">
    <location>
        <begin position="168"/>
        <end position="288"/>
    </location>
</feature>
<dbReference type="InterPro" id="IPR013328">
    <property type="entry name" value="6PGD_dom2"/>
</dbReference>
<dbReference type="GO" id="GO:0051287">
    <property type="term" value="F:NAD binding"/>
    <property type="evidence" value="ECO:0007669"/>
    <property type="project" value="InterPro"/>
</dbReference>
<dbReference type="SUPFAM" id="SSF51735">
    <property type="entry name" value="NAD(P)-binding Rossmann-fold domains"/>
    <property type="match status" value="1"/>
</dbReference>
<dbReference type="GO" id="GO:0050661">
    <property type="term" value="F:NADP binding"/>
    <property type="evidence" value="ECO:0007669"/>
    <property type="project" value="InterPro"/>
</dbReference>
<dbReference type="RefSeq" id="WP_058312659.1">
    <property type="nucleotide sequence ID" value="NZ_CYTW01000005.1"/>
</dbReference>
<dbReference type="InterPro" id="IPR015815">
    <property type="entry name" value="HIBADH-related"/>
</dbReference>
<dbReference type="Proteomes" id="UP000051870">
    <property type="component" value="Unassembled WGS sequence"/>
</dbReference>
<evidence type="ECO:0000313" key="8">
    <source>
        <dbReference type="Proteomes" id="UP000051870"/>
    </source>
</evidence>
<keyword evidence="2 7" id="KW-0560">Oxidoreductase</keyword>
<dbReference type="Pfam" id="PF14833">
    <property type="entry name" value="NAD_binding_11"/>
    <property type="match status" value="1"/>
</dbReference>
<dbReference type="PANTHER" id="PTHR43060">
    <property type="entry name" value="3-HYDROXYISOBUTYRATE DEHYDROGENASE-LIKE 1, MITOCHONDRIAL-RELATED"/>
    <property type="match status" value="1"/>
</dbReference>
<dbReference type="EMBL" id="CYTW01000005">
    <property type="protein sequence ID" value="CUK10741.1"/>
    <property type="molecule type" value="Genomic_DNA"/>
</dbReference>
<keyword evidence="8" id="KW-1185">Reference proteome</keyword>
<dbReference type="AlphaFoldDB" id="A0A0P1IVH8"/>
<evidence type="ECO:0000256" key="1">
    <source>
        <dbReference type="ARBA" id="ARBA00009080"/>
    </source>
</evidence>
<feature type="active site" evidence="4">
    <location>
        <position position="174"/>
    </location>
</feature>
<evidence type="ECO:0000256" key="2">
    <source>
        <dbReference type="ARBA" id="ARBA00023002"/>
    </source>
</evidence>
<dbReference type="InterPro" id="IPR036291">
    <property type="entry name" value="NAD(P)-bd_dom_sf"/>
</dbReference>
<evidence type="ECO:0000256" key="3">
    <source>
        <dbReference type="ARBA" id="ARBA00023027"/>
    </source>
</evidence>
<comment type="similarity">
    <text evidence="1">Belongs to the HIBADH-related family.</text>
</comment>
<dbReference type="GO" id="GO:0016054">
    <property type="term" value="P:organic acid catabolic process"/>
    <property type="evidence" value="ECO:0007669"/>
    <property type="project" value="UniProtKB-ARBA"/>
</dbReference>
<dbReference type="PIRSF" id="PIRSF000103">
    <property type="entry name" value="HIBADH"/>
    <property type="match status" value="1"/>
</dbReference>
<evidence type="ECO:0000259" key="6">
    <source>
        <dbReference type="Pfam" id="PF14833"/>
    </source>
</evidence>
<protein>
    <submittedName>
        <fullName evidence="7">2-hydroxy-3-oxopropionate reductase</fullName>
        <ecNumber evidence="7">1.1.1.60</ecNumber>
    </submittedName>
</protein>
<dbReference type="PANTHER" id="PTHR43060:SF15">
    <property type="entry name" value="3-HYDROXYISOBUTYRATE DEHYDROGENASE-LIKE 1, MITOCHONDRIAL-RELATED"/>
    <property type="match status" value="1"/>
</dbReference>
<dbReference type="PROSITE" id="PS00895">
    <property type="entry name" value="3_HYDROXYISOBUT_DH"/>
    <property type="match status" value="1"/>
</dbReference>
<keyword evidence="3" id="KW-0520">NAD</keyword>
<dbReference type="InterPro" id="IPR006115">
    <property type="entry name" value="6PGDH_NADP-bd"/>
</dbReference>
<accession>A0A0P1IVH8</accession>
<proteinExistence type="inferred from homology"/>
<gene>
    <name evidence="7" type="primary">garR_2</name>
    <name evidence="7" type="ORF">PH7735_03487</name>
</gene>
<dbReference type="Gene3D" id="1.10.1040.10">
    <property type="entry name" value="N-(1-d-carboxylethyl)-l-norvaline Dehydrogenase, domain 2"/>
    <property type="match status" value="1"/>
</dbReference>
<reference evidence="8" key="1">
    <citation type="submission" date="2015-09" db="EMBL/GenBank/DDBJ databases">
        <authorList>
            <person name="Rodrigo-Torres Lidia"/>
            <person name="Arahal R.David."/>
        </authorList>
    </citation>
    <scope>NUCLEOTIDE SEQUENCE [LARGE SCALE GENOMIC DNA]</scope>
    <source>
        <strain evidence="8">CECT 7735</strain>
    </source>
</reference>
<dbReference type="SUPFAM" id="SSF48179">
    <property type="entry name" value="6-phosphogluconate dehydrogenase C-terminal domain-like"/>
    <property type="match status" value="1"/>
</dbReference>
<dbReference type="InterPro" id="IPR002204">
    <property type="entry name" value="3-OH-isobutyrate_DH-rel_CS"/>
</dbReference>
<dbReference type="Pfam" id="PF03446">
    <property type="entry name" value="NAD_binding_2"/>
    <property type="match status" value="1"/>
</dbReference>
<name>A0A0P1IVH8_9RHOB</name>
<dbReference type="Gene3D" id="3.40.50.720">
    <property type="entry name" value="NAD(P)-binding Rossmann-like Domain"/>
    <property type="match status" value="1"/>
</dbReference>
<dbReference type="InterPro" id="IPR008927">
    <property type="entry name" value="6-PGluconate_DH-like_C_sf"/>
</dbReference>
<organism evidence="7 8">
    <name type="scientific">Shimia thalassica</name>
    <dbReference type="NCBI Taxonomy" id="1715693"/>
    <lineage>
        <taxon>Bacteria</taxon>
        <taxon>Pseudomonadati</taxon>
        <taxon>Pseudomonadota</taxon>
        <taxon>Alphaproteobacteria</taxon>
        <taxon>Rhodobacterales</taxon>
        <taxon>Roseobacteraceae</taxon>
    </lineage>
</organism>
<dbReference type="InterPro" id="IPR029154">
    <property type="entry name" value="HIBADH-like_NADP-bd"/>
</dbReference>
<evidence type="ECO:0000313" key="7">
    <source>
        <dbReference type="EMBL" id="CUK10741.1"/>
    </source>
</evidence>
<dbReference type="GO" id="GO:0008679">
    <property type="term" value="F:2-hydroxy-3-oxopropionate reductase activity"/>
    <property type="evidence" value="ECO:0007669"/>
    <property type="project" value="UniProtKB-EC"/>
</dbReference>
<dbReference type="EC" id="1.1.1.60" evidence="7"/>
<dbReference type="STRING" id="1715693.PH7735_03487"/>